<organism evidence="2 3">
    <name type="scientific">Scleromatobacter humisilvae</name>
    <dbReference type="NCBI Taxonomy" id="2897159"/>
    <lineage>
        <taxon>Bacteria</taxon>
        <taxon>Pseudomonadati</taxon>
        <taxon>Pseudomonadota</taxon>
        <taxon>Betaproteobacteria</taxon>
        <taxon>Burkholderiales</taxon>
        <taxon>Sphaerotilaceae</taxon>
        <taxon>Scleromatobacter</taxon>
    </lineage>
</organism>
<dbReference type="AlphaFoldDB" id="A0A9X2C1D7"/>
<evidence type="ECO:0000313" key="2">
    <source>
        <dbReference type="EMBL" id="MCK9688187.1"/>
    </source>
</evidence>
<keyword evidence="1" id="KW-0812">Transmembrane</keyword>
<gene>
    <name evidence="2" type="ORF">LPC04_20975</name>
</gene>
<keyword evidence="1" id="KW-1133">Transmembrane helix</keyword>
<dbReference type="RefSeq" id="WP_275684230.1">
    <property type="nucleotide sequence ID" value="NZ_JAJLJH010000007.1"/>
</dbReference>
<protein>
    <recommendedName>
        <fullName evidence="4">Phage shock protein B</fullName>
    </recommendedName>
</protein>
<name>A0A9X2C1D7_9BURK</name>
<proteinExistence type="predicted"/>
<accession>A0A9X2C1D7</accession>
<evidence type="ECO:0008006" key="4">
    <source>
        <dbReference type="Google" id="ProtNLM"/>
    </source>
</evidence>
<reference evidence="2" key="1">
    <citation type="submission" date="2021-11" db="EMBL/GenBank/DDBJ databases">
        <title>BS-T2-15 a new species belonging to the Comamonadaceae family isolated from the soil of a French oak forest.</title>
        <authorList>
            <person name="Mieszkin S."/>
            <person name="Alain K."/>
        </authorList>
    </citation>
    <scope>NUCLEOTIDE SEQUENCE</scope>
    <source>
        <strain evidence="2">BS-T2-15</strain>
    </source>
</reference>
<sequence length="71" mass="7586">MSESVYFLTLCLPLGTILIVFGMRYFALVQQARAQAAGNVDGNAALQTISASLADIQARLSAIEKILKAVE</sequence>
<evidence type="ECO:0000256" key="1">
    <source>
        <dbReference type="SAM" id="Phobius"/>
    </source>
</evidence>
<feature type="transmembrane region" description="Helical" evidence="1">
    <location>
        <begin position="6"/>
        <end position="27"/>
    </location>
</feature>
<dbReference type="EMBL" id="JAJLJH010000007">
    <property type="protein sequence ID" value="MCK9688187.1"/>
    <property type="molecule type" value="Genomic_DNA"/>
</dbReference>
<comment type="caution">
    <text evidence="2">The sequence shown here is derived from an EMBL/GenBank/DDBJ whole genome shotgun (WGS) entry which is preliminary data.</text>
</comment>
<dbReference type="Proteomes" id="UP001139353">
    <property type="component" value="Unassembled WGS sequence"/>
</dbReference>
<keyword evidence="1" id="KW-0472">Membrane</keyword>
<evidence type="ECO:0000313" key="3">
    <source>
        <dbReference type="Proteomes" id="UP001139353"/>
    </source>
</evidence>
<keyword evidence="3" id="KW-1185">Reference proteome</keyword>